<feature type="region of interest" description="Disordered" evidence="1">
    <location>
        <begin position="269"/>
        <end position="307"/>
    </location>
</feature>
<dbReference type="EMBL" id="KV429059">
    <property type="protein sequence ID" value="KZT69270.1"/>
    <property type="molecule type" value="Genomic_DNA"/>
</dbReference>
<evidence type="ECO:0000313" key="2">
    <source>
        <dbReference type="EMBL" id="KZT69270.1"/>
    </source>
</evidence>
<dbReference type="Proteomes" id="UP000076727">
    <property type="component" value="Unassembled WGS sequence"/>
</dbReference>
<dbReference type="AlphaFoldDB" id="A0A165QCC9"/>
<organism evidence="2 3">
    <name type="scientific">Daedalea quercina L-15889</name>
    <dbReference type="NCBI Taxonomy" id="1314783"/>
    <lineage>
        <taxon>Eukaryota</taxon>
        <taxon>Fungi</taxon>
        <taxon>Dikarya</taxon>
        <taxon>Basidiomycota</taxon>
        <taxon>Agaricomycotina</taxon>
        <taxon>Agaricomycetes</taxon>
        <taxon>Polyporales</taxon>
        <taxon>Fomitopsis</taxon>
    </lineage>
</organism>
<sequence length="307" mass="32655">MPALSKPARRAILNATRLLLYKPLAMSDGEMRCPPDTSLNFFVSFMVQQRSKALSSEPSKSGPGLFYDRFSKRVAESGKGMTVIPVWRALGFGLHRRVSNYSSPSEVKADTTTPPLGQENVHATNQTCHESTAQPQSGLSSSETNSNTLEYISASSAFAELQLASRGKRGRMKHDGTEGVVPRAMSGAGKFVPGEGVLRLEGLAPVLNGGKPKCKASTRKKQKAKPSRAPKIQSVAIAPSCRRSKPTAATAQCKTRHSGDPLVVQNAFCGRPRGTIPPHVAARRAPGPGSDSDPFATSAARTESSQG</sequence>
<feature type="region of interest" description="Disordered" evidence="1">
    <location>
        <begin position="101"/>
        <end position="120"/>
    </location>
</feature>
<reference evidence="2 3" key="1">
    <citation type="journal article" date="2016" name="Mol. Biol. Evol.">
        <title>Comparative Genomics of Early-Diverging Mushroom-Forming Fungi Provides Insights into the Origins of Lignocellulose Decay Capabilities.</title>
        <authorList>
            <person name="Nagy L.G."/>
            <person name="Riley R."/>
            <person name="Tritt A."/>
            <person name="Adam C."/>
            <person name="Daum C."/>
            <person name="Floudas D."/>
            <person name="Sun H."/>
            <person name="Yadav J.S."/>
            <person name="Pangilinan J."/>
            <person name="Larsson K.H."/>
            <person name="Matsuura K."/>
            <person name="Barry K."/>
            <person name="Labutti K."/>
            <person name="Kuo R."/>
            <person name="Ohm R.A."/>
            <person name="Bhattacharya S.S."/>
            <person name="Shirouzu T."/>
            <person name="Yoshinaga Y."/>
            <person name="Martin F.M."/>
            <person name="Grigoriev I.V."/>
            <person name="Hibbett D.S."/>
        </authorList>
    </citation>
    <scope>NUCLEOTIDE SEQUENCE [LARGE SCALE GENOMIC DNA]</scope>
    <source>
        <strain evidence="2 3">L-15889</strain>
    </source>
</reference>
<proteinExistence type="predicted"/>
<keyword evidence="3" id="KW-1185">Reference proteome</keyword>
<name>A0A165QCC9_9APHY</name>
<gene>
    <name evidence="2" type="ORF">DAEQUDRAFT_270977</name>
</gene>
<feature type="region of interest" description="Disordered" evidence="1">
    <location>
        <begin position="211"/>
        <end position="233"/>
    </location>
</feature>
<evidence type="ECO:0000313" key="3">
    <source>
        <dbReference type="Proteomes" id="UP000076727"/>
    </source>
</evidence>
<accession>A0A165QCC9</accession>
<protein>
    <submittedName>
        <fullName evidence="2">Uncharacterized protein</fullName>
    </submittedName>
</protein>
<evidence type="ECO:0000256" key="1">
    <source>
        <dbReference type="SAM" id="MobiDB-lite"/>
    </source>
</evidence>
<feature type="compositionally biased region" description="Basic residues" evidence="1">
    <location>
        <begin position="212"/>
        <end position="228"/>
    </location>
</feature>